<evidence type="ECO:0000313" key="2">
    <source>
        <dbReference type="Proteomes" id="UP000239757"/>
    </source>
</evidence>
<gene>
    <name evidence="1" type="ORF">GOBAR_AA05606</name>
</gene>
<evidence type="ECO:0000313" key="1">
    <source>
        <dbReference type="EMBL" id="PPS14955.1"/>
    </source>
</evidence>
<dbReference type="AlphaFoldDB" id="A0A2P5YH88"/>
<reference evidence="1 2" key="1">
    <citation type="submission" date="2015-01" db="EMBL/GenBank/DDBJ databases">
        <title>Genome of allotetraploid Gossypium barbadense reveals genomic plasticity and fiber elongation in cotton evolution.</title>
        <authorList>
            <person name="Chen X."/>
            <person name="Liu X."/>
            <person name="Zhao B."/>
            <person name="Zheng H."/>
            <person name="Hu Y."/>
            <person name="Lu G."/>
            <person name="Yang C."/>
            <person name="Chen J."/>
            <person name="Shan C."/>
            <person name="Zhang L."/>
            <person name="Zhou Y."/>
            <person name="Wang L."/>
            <person name="Guo W."/>
            <person name="Bai Y."/>
            <person name="Ruan J."/>
            <person name="Shangguan X."/>
            <person name="Mao Y."/>
            <person name="Jiang J."/>
            <person name="Zhu Y."/>
            <person name="Lei J."/>
            <person name="Kang H."/>
            <person name="Chen S."/>
            <person name="He X."/>
            <person name="Wang R."/>
            <person name="Wang Y."/>
            <person name="Chen J."/>
            <person name="Wang L."/>
            <person name="Yu S."/>
            <person name="Wang B."/>
            <person name="Wei J."/>
            <person name="Song S."/>
            <person name="Lu X."/>
            <person name="Gao Z."/>
            <person name="Gu W."/>
            <person name="Deng X."/>
            <person name="Ma D."/>
            <person name="Wang S."/>
            <person name="Liang W."/>
            <person name="Fang L."/>
            <person name="Cai C."/>
            <person name="Zhu X."/>
            <person name="Zhou B."/>
            <person name="Zhang Y."/>
            <person name="Chen Z."/>
            <person name="Xu S."/>
            <person name="Zhu R."/>
            <person name="Wang S."/>
            <person name="Zhang T."/>
            <person name="Zhao G."/>
        </authorList>
    </citation>
    <scope>NUCLEOTIDE SEQUENCE [LARGE SCALE GENOMIC DNA]</scope>
    <source>
        <strain evidence="2">cv. Xinhai21</strain>
        <tissue evidence="1">Leaf</tissue>
    </source>
</reference>
<dbReference type="OrthoDB" id="1435547at2759"/>
<organism evidence="1 2">
    <name type="scientific">Gossypium barbadense</name>
    <name type="common">Sea Island cotton</name>
    <name type="synonym">Hibiscus barbadensis</name>
    <dbReference type="NCBI Taxonomy" id="3634"/>
    <lineage>
        <taxon>Eukaryota</taxon>
        <taxon>Viridiplantae</taxon>
        <taxon>Streptophyta</taxon>
        <taxon>Embryophyta</taxon>
        <taxon>Tracheophyta</taxon>
        <taxon>Spermatophyta</taxon>
        <taxon>Magnoliopsida</taxon>
        <taxon>eudicotyledons</taxon>
        <taxon>Gunneridae</taxon>
        <taxon>Pentapetalae</taxon>
        <taxon>rosids</taxon>
        <taxon>malvids</taxon>
        <taxon>Malvales</taxon>
        <taxon>Malvaceae</taxon>
        <taxon>Malvoideae</taxon>
        <taxon>Gossypium</taxon>
    </lineage>
</organism>
<sequence length="185" mass="20891">MHDIDKVFQQLRFQLSILVAPQDLDNLHPIDLQQQNENWLVFHSKHINMWNNLRRGKVSSSPYEYATIPPLNPRTDEVGPPLAPKQELTLTAAEPMPTPPTSQYVSSYSNVYSNTIIFTQASYNAPHFSASSPMSGWSVVHLSPMHYTPMSSAPLTTTMSMTMYRLSMFQALTKSLLIIPSMYGT</sequence>
<proteinExistence type="predicted"/>
<protein>
    <submittedName>
        <fullName evidence="1">Uncharacterized protein</fullName>
    </submittedName>
</protein>
<dbReference type="Proteomes" id="UP000239757">
    <property type="component" value="Unassembled WGS sequence"/>
</dbReference>
<dbReference type="EMBL" id="KZ663201">
    <property type="protein sequence ID" value="PPS14955.1"/>
    <property type="molecule type" value="Genomic_DNA"/>
</dbReference>
<accession>A0A2P5YH88</accession>
<name>A0A2P5YH88_GOSBA</name>